<dbReference type="HOGENOM" id="CLU_206550_0_0_3"/>
<organism evidence="1 2">
    <name type="scientific">Microcystis aeruginosa (strain NIES-843 / IAM M-2473)</name>
    <dbReference type="NCBI Taxonomy" id="449447"/>
    <lineage>
        <taxon>Bacteria</taxon>
        <taxon>Bacillati</taxon>
        <taxon>Cyanobacteriota</taxon>
        <taxon>Cyanophyceae</taxon>
        <taxon>Oscillatoriophycideae</taxon>
        <taxon>Chroococcales</taxon>
        <taxon>Microcystaceae</taxon>
        <taxon>Microcystis</taxon>
    </lineage>
</organism>
<proteinExistence type="predicted"/>
<dbReference type="PaxDb" id="449447-MAE_08440"/>
<dbReference type="Proteomes" id="UP000001510">
    <property type="component" value="Chromosome"/>
</dbReference>
<evidence type="ECO:0000313" key="1">
    <source>
        <dbReference type="EMBL" id="BAG00666.1"/>
    </source>
</evidence>
<reference evidence="1 2" key="1">
    <citation type="journal article" date="2007" name="DNA Res.">
        <title>Complete genomic structure of the bloom-forming toxic cyanobacterium Microcystis aeruginosa NIES-843.</title>
        <authorList>
            <person name="Kaneko T."/>
            <person name="Nakajima N."/>
            <person name="Okamoto S."/>
            <person name="Suzuki I."/>
            <person name="Tanabe Y."/>
            <person name="Tamaoki M."/>
            <person name="Nakamura Y."/>
            <person name="Kasai F."/>
            <person name="Watanabe A."/>
            <person name="Kawashima K."/>
            <person name="Kishida Y."/>
            <person name="Ono A."/>
            <person name="Shimizu Y."/>
            <person name="Takahashi C."/>
            <person name="Minami C."/>
            <person name="Fujishiro T."/>
            <person name="Kohara M."/>
            <person name="Katoh M."/>
            <person name="Nakazaki N."/>
            <person name="Nakayama S."/>
            <person name="Yamada M."/>
            <person name="Tabata S."/>
            <person name="Watanabe M.M."/>
        </authorList>
    </citation>
    <scope>NUCLEOTIDE SEQUENCE [LARGE SCALE GENOMIC DNA]</scope>
    <source>
        <strain evidence="2">NIES-843 / IAM M-247</strain>
    </source>
</reference>
<keyword evidence="2" id="KW-1185">Reference proteome</keyword>
<dbReference type="AlphaFoldDB" id="B0JQK7"/>
<sequence>MARLDLSVIFSYYITNSVISWPLAISKLSRFVADWRSESKIKGTGNLDKSDVN</sequence>
<evidence type="ECO:0000313" key="2">
    <source>
        <dbReference type="Proteomes" id="UP000001510"/>
    </source>
</evidence>
<dbReference type="EnsemblBacteria" id="BAG00666">
    <property type="protein sequence ID" value="BAG00666"/>
    <property type="gene ID" value="MAE_08440"/>
</dbReference>
<name>B0JQK7_MICAN</name>
<gene>
    <name evidence="1" type="ordered locus">MAE_08440</name>
</gene>
<dbReference type="EMBL" id="AP009552">
    <property type="protein sequence ID" value="BAG00666.1"/>
    <property type="molecule type" value="Genomic_DNA"/>
</dbReference>
<accession>B0JQK7</accession>
<dbReference type="KEGG" id="mar:MAE_08440"/>
<protein>
    <submittedName>
        <fullName evidence="1">Uncharacterized protein</fullName>
    </submittedName>
</protein>